<evidence type="ECO:0000313" key="7">
    <source>
        <dbReference type="Proteomes" id="UP000054498"/>
    </source>
</evidence>
<accession>A0A0D2L2K8</accession>
<dbReference type="Gene3D" id="3.20.90.10">
    <property type="entry name" value="Tubby Protein, Chain A"/>
    <property type="match status" value="1"/>
</dbReference>
<evidence type="ECO:0000259" key="5">
    <source>
        <dbReference type="Pfam" id="PF01167"/>
    </source>
</evidence>
<comment type="subcellular location">
    <subcellularLocation>
        <location evidence="1">Cytoplasm</location>
    </subcellularLocation>
</comment>
<feature type="compositionally biased region" description="Gly residues" evidence="4">
    <location>
        <begin position="168"/>
        <end position="184"/>
    </location>
</feature>
<dbReference type="PRINTS" id="PR01573">
    <property type="entry name" value="SUPERTUBBY"/>
</dbReference>
<dbReference type="PANTHER" id="PTHR16517:SF7">
    <property type="entry name" value="PROTEIN KING TUBBY"/>
    <property type="match status" value="1"/>
</dbReference>
<dbReference type="InterPro" id="IPR018066">
    <property type="entry name" value="Tubby_C_CS"/>
</dbReference>
<keyword evidence="3" id="KW-0963">Cytoplasm</keyword>
<evidence type="ECO:0000256" key="3">
    <source>
        <dbReference type="ARBA" id="ARBA00022490"/>
    </source>
</evidence>
<dbReference type="OrthoDB" id="8775810at2759"/>
<dbReference type="STRING" id="145388.A0A0D2L2K8"/>
<dbReference type="PANTHER" id="PTHR16517">
    <property type="entry name" value="TUBBY-RELATED"/>
    <property type="match status" value="1"/>
</dbReference>
<dbReference type="EMBL" id="KK101270">
    <property type="protein sequence ID" value="KIZ01494.1"/>
    <property type="molecule type" value="Genomic_DNA"/>
</dbReference>
<dbReference type="RefSeq" id="XP_013900513.1">
    <property type="nucleotide sequence ID" value="XM_014045059.1"/>
</dbReference>
<dbReference type="PROSITE" id="PS01201">
    <property type="entry name" value="TUB_2"/>
    <property type="match status" value="1"/>
</dbReference>
<dbReference type="InterPro" id="IPR025659">
    <property type="entry name" value="Tubby-like_C"/>
</dbReference>
<keyword evidence="7" id="KW-1185">Reference proteome</keyword>
<dbReference type="Pfam" id="PF01167">
    <property type="entry name" value="Tub"/>
    <property type="match status" value="1"/>
</dbReference>
<feature type="region of interest" description="Disordered" evidence="4">
    <location>
        <begin position="160"/>
        <end position="184"/>
    </location>
</feature>
<proteinExistence type="inferred from homology"/>
<sequence>MAEIGGGATTYTGRDVERQLAARGLATEYDPTGGKLVGVHPASSSGSGSGARVEPVKVKITDLAAFLMQPGPREGPVQCLITREKDTIVGMKNHKYQLFLEDGRRFLLAGRRRKGTAPSRYDITTSQSAGAGARYAPGFVAKLKANFVGTEFQLVDAGAKPGSAAAGPSGGSSGSSGAGVGGKEGALAPQRELAAIAYEPNILGTKGPRKMVAALPLAQEHSRGRIASQQSASAGGEASLLDHLKSEAAASKDQHPHQRPPPPAAMLRNKAPRWNDAMHAFCLNFGGRVSVASVKNFQLVLDGDPDTVVLQFGKAGDETFTCDFRWPLTPLQAFAICLSSFDSKLACE</sequence>
<organism evidence="6 7">
    <name type="scientific">Monoraphidium neglectum</name>
    <dbReference type="NCBI Taxonomy" id="145388"/>
    <lineage>
        <taxon>Eukaryota</taxon>
        <taxon>Viridiplantae</taxon>
        <taxon>Chlorophyta</taxon>
        <taxon>core chlorophytes</taxon>
        <taxon>Chlorophyceae</taxon>
        <taxon>CS clade</taxon>
        <taxon>Sphaeropleales</taxon>
        <taxon>Selenastraceae</taxon>
        <taxon>Monoraphidium</taxon>
    </lineage>
</organism>
<protein>
    <submittedName>
        <fullName evidence="6">Tubby-like F-box protein 11</fullName>
    </submittedName>
</protein>
<gene>
    <name evidence="6" type="ORF">MNEG_6469</name>
</gene>
<evidence type="ECO:0000256" key="1">
    <source>
        <dbReference type="ARBA" id="ARBA00004496"/>
    </source>
</evidence>
<feature type="region of interest" description="Disordered" evidence="4">
    <location>
        <begin position="248"/>
        <end position="268"/>
    </location>
</feature>
<dbReference type="GeneID" id="25739345"/>
<dbReference type="Proteomes" id="UP000054498">
    <property type="component" value="Unassembled WGS sequence"/>
</dbReference>
<dbReference type="KEGG" id="mng:MNEG_6469"/>
<evidence type="ECO:0000313" key="6">
    <source>
        <dbReference type="EMBL" id="KIZ01494.1"/>
    </source>
</evidence>
<evidence type="ECO:0000256" key="2">
    <source>
        <dbReference type="ARBA" id="ARBA00007129"/>
    </source>
</evidence>
<feature type="domain" description="Tubby C-terminal" evidence="5">
    <location>
        <begin position="67"/>
        <end position="343"/>
    </location>
</feature>
<comment type="similarity">
    <text evidence="2">Belongs to the TUB family.</text>
</comment>
<evidence type="ECO:0000256" key="4">
    <source>
        <dbReference type="SAM" id="MobiDB-lite"/>
    </source>
</evidence>
<dbReference type="SUPFAM" id="SSF54518">
    <property type="entry name" value="Tubby C-terminal domain-like"/>
    <property type="match status" value="1"/>
</dbReference>
<reference evidence="6 7" key="1">
    <citation type="journal article" date="2013" name="BMC Genomics">
        <title>Reconstruction of the lipid metabolism for the microalga Monoraphidium neglectum from its genome sequence reveals characteristics suitable for biofuel production.</title>
        <authorList>
            <person name="Bogen C."/>
            <person name="Al-Dilaimi A."/>
            <person name="Albersmeier A."/>
            <person name="Wichmann J."/>
            <person name="Grundmann M."/>
            <person name="Rupp O."/>
            <person name="Lauersen K.J."/>
            <person name="Blifernez-Klassen O."/>
            <person name="Kalinowski J."/>
            <person name="Goesmann A."/>
            <person name="Mussgnug J.H."/>
            <person name="Kruse O."/>
        </authorList>
    </citation>
    <scope>NUCLEOTIDE SEQUENCE [LARGE SCALE GENOMIC DNA]</scope>
    <source>
        <strain evidence="6 7">SAG 48.87</strain>
    </source>
</reference>
<dbReference type="AlphaFoldDB" id="A0A0D2L2K8"/>
<name>A0A0D2L2K8_9CHLO</name>
<dbReference type="InterPro" id="IPR000007">
    <property type="entry name" value="Tubby_C"/>
</dbReference>
<dbReference type="GO" id="GO:0005737">
    <property type="term" value="C:cytoplasm"/>
    <property type="evidence" value="ECO:0007669"/>
    <property type="project" value="UniProtKB-SubCell"/>
</dbReference>